<dbReference type="EMBL" id="QBMN01000102">
    <property type="protein sequence ID" value="PZO38560.1"/>
    <property type="molecule type" value="Genomic_DNA"/>
</dbReference>
<dbReference type="InterPro" id="IPR036388">
    <property type="entry name" value="WH-like_DNA-bd_sf"/>
</dbReference>
<evidence type="ECO:0000313" key="1">
    <source>
        <dbReference type="EMBL" id="PZO38560.1"/>
    </source>
</evidence>
<dbReference type="Proteomes" id="UP000249081">
    <property type="component" value="Unassembled WGS sequence"/>
</dbReference>
<name>A0A2W4W2N8_9CYAN</name>
<reference evidence="2" key="1">
    <citation type="submission" date="2018-04" db="EMBL/GenBank/DDBJ databases">
        <authorList>
            <person name="Cornet L."/>
        </authorList>
    </citation>
    <scope>NUCLEOTIDE SEQUENCE [LARGE SCALE GENOMIC DNA]</scope>
</reference>
<dbReference type="Gene3D" id="1.10.10.10">
    <property type="entry name" value="Winged helix-like DNA-binding domain superfamily/Winged helix DNA-binding domain"/>
    <property type="match status" value="1"/>
</dbReference>
<reference evidence="1 2" key="2">
    <citation type="submission" date="2018-06" db="EMBL/GenBank/DDBJ databases">
        <title>Metagenomic assembly of (sub)arctic Cyanobacteria and their associated microbiome from non-axenic cultures.</title>
        <authorList>
            <person name="Baurain D."/>
        </authorList>
    </citation>
    <scope>NUCLEOTIDE SEQUENCE [LARGE SCALE GENOMIC DNA]</scope>
    <source>
        <strain evidence="1">ULC041bin1</strain>
    </source>
</reference>
<dbReference type="GO" id="GO:0003677">
    <property type="term" value="F:DNA binding"/>
    <property type="evidence" value="ECO:0007669"/>
    <property type="project" value="InterPro"/>
</dbReference>
<comment type="caution">
    <text evidence="1">The sequence shown here is derived from an EMBL/GenBank/DDBJ whole genome shotgun (WGS) entry which is preliminary data.</text>
</comment>
<dbReference type="InterPro" id="IPR016032">
    <property type="entry name" value="Sig_transdc_resp-reg_C-effctor"/>
</dbReference>
<sequence length="50" mass="5617">MAADPSIAPGTVWVHVHAILQKLDVCDRTEALILLMSVDAKGLDYLWRWP</sequence>
<gene>
    <name evidence="1" type="ORF">DCF17_14470</name>
</gene>
<accession>A0A2W4W2N8</accession>
<organism evidence="1 2">
    <name type="scientific">Shackletoniella antarctica</name>
    <dbReference type="NCBI Taxonomy" id="268115"/>
    <lineage>
        <taxon>Bacteria</taxon>
        <taxon>Bacillati</taxon>
        <taxon>Cyanobacteriota</taxon>
        <taxon>Cyanophyceae</taxon>
        <taxon>Oculatellales</taxon>
        <taxon>Oculatellaceae</taxon>
        <taxon>Shackletoniella</taxon>
    </lineage>
</organism>
<evidence type="ECO:0008006" key="3">
    <source>
        <dbReference type="Google" id="ProtNLM"/>
    </source>
</evidence>
<dbReference type="SUPFAM" id="SSF46894">
    <property type="entry name" value="C-terminal effector domain of the bipartite response regulators"/>
    <property type="match status" value="1"/>
</dbReference>
<protein>
    <recommendedName>
        <fullName evidence="3">HTH luxR-type domain-containing protein</fullName>
    </recommendedName>
</protein>
<dbReference type="GO" id="GO:0006355">
    <property type="term" value="P:regulation of DNA-templated transcription"/>
    <property type="evidence" value="ECO:0007669"/>
    <property type="project" value="InterPro"/>
</dbReference>
<proteinExistence type="predicted"/>
<evidence type="ECO:0000313" key="2">
    <source>
        <dbReference type="Proteomes" id="UP000249081"/>
    </source>
</evidence>
<dbReference type="AlphaFoldDB" id="A0A2W4W2N8"/>